<dbReference type="AlphaFoldDB" id="A0A9P4MUR1"/>
<sequence>MDSVSPETASTAGVRNSSSVASGHQRFVFTDPVAFSYIAGDPSVTVLARRQKLEGYELYLVEQWACCRNDPTFIITTYTGDPNDSVVASVLSVPTDQSIWSPELRLYFKELSGYYARAKETHLGTLMVTNLSIFPSSLTVIPIPEGDVSKYRELFFVNEDLKRLGCSGRLGIKLAPPTDATKAKFQQLYRTSDKIPLNGSVIELVKLCQAALVLFGKLEPGYADGLLCDVTEKAINDWWVEFGSEYHAVEPHDGILGPTTVAALLGMLMGARNRLSAYNAPVAKDVFDIESTKRGIAYFQKSQRIQRTRRLDRMTLERLRKVTAKAASGEDWTIPRALKSTVAELGGKGGEMVMGMVGVRDKGGIADIETVDLDRFVELVQGERSKWLWYGKPRKTTTGAMFDRVPGEEGVSADDHGHSKPTKKETAVDNDGLRREITTEGDKQAPEITASVEGSEKDPFSKRAALKRATGKLEKAVVGRRHHQRYSKDENDVSSHHVKSDHRPAYMKHAKTTDTLTTGQNTQLSQDLEFITPTVTGPFHGHSRWVPESEASFAKTLTQTPHESGTALGQYKSSDVHRDTKSVTEVAAKLEEAEDEDSSKPPTVEDSVAGSIRGVVLPNLLPSYDAQNIGPLLRRTQSSEHLGPYQTENRNDGWWPRHLSFSIAEESVLTWPSLLTSTEGDDTPNSPPQTELAKQTALANEAKHLRERLALLRSIDAVWVEGQITNVQQLNEQADQDLQELDDMYYRRLEEYHSLREDAHEIISRERSQLQEAIRDIDTLGAKLEYEINTLRSKVDDVDDGVTELERQVDFVEDRVRELEDVAQEKEGWVHWIVRVTTGIGSLPVSVHR</sequence>
<reference evidence="4" key="1">
    <citation type="journal article" date="2020" name="Stud. Mycol.">
        <title>101 Dothideomycetes genomes: a test case for predicting lifestyles and emergence of pathogens.</title>
        <authorList>
            <person name="Haridas S."/>
            <person name="Albert R."/>
            <person name="Binder M."/>
            <person name="Bloem J."/>
            <person name="Labutti K."/>
            <person name="Salamov A."/>
            <person name="Andreopoulos B."/>
            <person name="Baker S."/>
            <person name="Barry K."/>
            <person name="Bills G."/>
            <person name="Bluhm B."/>
            <person name="Cannon C."/>
            <person name="Castanera R."/>
            <person name="Culley D."/>
            <person name="Daum C."/>
            <person name="Ezra D."/>
            <person name="Gonzalez J."/>
            <person name="Henrissat B."/>
            <person name="Kuo A."/>
            <person name="Liang C."/>
            <person name="Lipzen A."/>
            <person name="Lutzoni F."/>
            <person name="Magnuson J."/>
            <person name="Mondo S."/>
            <person name="Nolan M."/>
            <person name="Ohm R."/>
            <person name="Pangilinan J."/>
            <person name="Park H.-J."/>
            <person name="Ramirez L."/>
            <person name="Alfaro M."/>
            <person name="Sun H."/>
            <person name="Tritt A."/>
            <person name="Yoshinaga Y."/>
            <person name="Zwiers L.-H."/>
            <person name="Turgeon B."/>
            <person name="Goodwin S."/>
            <person name="Spatafora J."/>
            <person name="Crous P."/>
            <person name="Grigoriev I."/>
        </authorList>
    </citation>
    <scope>NUCLEOTIDE SEQUENCE</scope>
    <source>
        <strain evidence="4">ATCC 74209</strain>
    </source>
</reference>
<organism evidence="4 5">
    <name type="scientific">Delitschia confertaspora ATCC 74209</name>
    <dbReference type="NCBI Taxonomy" id="1513339"/>
    <lineage>
        <taxon>Eukaryota</taxon>
        <taxon>Fungi</taxon>
        <taxon>Dikarya</taxon>
        <taxon>Ascomycota</taxon>
        <taxon>Pezizomycotina</taxon>
        <taxon>Dothideomycetes</taxon>
        <taxon>Pleosporomycetidae</taxon>
        <taxon>Pleosporales</taxon>
        <taxon>Delitschiaceae</taxon>
        <taxon>Delitschia</taxon>
    </lineage>
</organism>
<dbReference type="Pfam" id="PF25995">
    <property type="entry name" value="STB6_N"/>
    <property type="match status" value="1"/>
</dbReference>
<dbReference type="PANTHER" id="PTHR31011">
    <property type="entry name" value="PROTEIN STB2-RELATED"/>
    <property type="match status" value="1"/>
</dbReference>
<keyword evidence="1" id="KW-0175">Coiled coil</keyword>
<dbReference type="PANTHER" id="PTHR31011:SF2">
    <property type="entry name" value="PROTEIN STB2-RELATED"/>
    <property type="match status" value="1"/>
</dbReference>
<dbReference type="OrthoDB" id="19806at2759"/>
<dbReference type="InterPro" id="IPR059025">
    <property type="entry name" value="STB6_N"/>
</dbReference>
<evidence type="ECO:0000259" key="3">
    <source>
        <dbReference type="Pfam" id="PF25995"/>
    </source>
</evidence>
<proteinExistence type="predicted"/>
<dbReference type="GO" id="GO:0070822">
    <property type="term" value="C:Sin3-type complex"/>
    <property type="evidence" value="ECO:0007669"/>
    <property type="project" value="TreeGrafter"/>
</dbReference>
<feature type="compositionally biased region" description="Basic and acidic residues" evidence="2">
    <location>
        <begin position="486"/>
        <end position="495"/>
    </location>
</feature>
<evidence type="ECO:0000313" key="4">
    <source>
        <dbReference type="EMBL" id="KAF2203317.1"/>
    </source>
</evidence>
<accession>A0A9P4MUR1</accession>
<evidence type="ECO:0000256" key="2">
    <source>
        <dbReference type="SAM" id="MobiDB-lite"/>
    </source>
</evidence>
<protein>
    <recommendedName>
        <fullName evidence="3">STB6-like N-terminal domain-containing protein</fullName>
    </recommendedName>
</protein>
<feature type="compositionally biased region" description="Basic and acidic residues" evidence="2">
    <location>
        <begin position="413"/>
        <end position="442"/>
    </location>
</feature>
<feature type="coiled-coil region" evidence="1">
    <location>
        <begin position="788"/>
        <end position="822"/>
    </location>
</feature>
<feature type="region of interest" description="Disordered" evidence="2">
    <location>
        <begin position="399"/>
        <end position="442"/>
    </location>
</feature>
<dbReference type="EMBL" id="ML993906">
    <property type="protein sequence ID" value="KAF2203317.1"/>
    <property type="molecule type" value="Genomic_DNA"/>
</dbReference>
<gene>
    <name evidence="4" type="ORF">GQ43DRAFT_367081</name>
</gene>
<feature type="region of interest" description="Disordered" evidence="2">
    <location>
        <begin position="557"/>
        <end position="580"/>
    </location>
</feature>
<dbReference type="InterPro" id="IPR038919">
    <property type="entry name" value="STB2/STB2"/>
</dbReference>
<feature type="domain" description="STB6-like N-terminal" evidence="3">
    <location>
        <begin position="25"/>
        <end position="164"/>
    </location>
</feature>
<keyword evidence="5" id="KW-1185">Reference proteome</keyword>
<evidence type="ECO:0000313" key="5">
    <source>
        <dbReference type="Proteomes" id="UP000799536"/>
    </source>
</evidence>
<comment type="caution">
    <text evidence="4">The sequence shown here is derived from an EMBL/GenBank/DDBJ whole genome shotgun (WGS) entry which is preliminary data.</text>
</comment>
<name>A0A9P4MUR1_9PLEO</name>
<feature type="region of interest" description="Disordered" evidence="2">
    <location>
        <begin position="472"/>
        <end position="502"/>
    </location>
</feature>
<dbReference type="Proteomes" id="UP000799536">
    <property type="component" value="Unassembled WGS sequence"/>
</dbReference>
<evidence type="ECO:0000256" key="1">
    <source>
        <dbReference type="SAM" id="Coils"/>
    </source>
</evidence>